<protein>
    <submittedName>
        <fullName evidence="1">(northern house mosquito) hypothetical protein</fullName>
    </submittedName>
</protein>
<evidence type="ECO:0000313" key="1">
    <source>
        <dbReference type="EMBL" id="CAG6443417.1"/>
    </source>
</evidence>
<sequence length="107" mass="12691">MYHFAAIKLLSRIKLLMILLFQLWVTLFYPCRTHVYNPPRGRSVPKTSRQKHSLQRNSLTVAHFLCVYFPATHYHPRWMLHVQTQHTGIVAICPQRSHPGRRNNGFR</sequence>
<dbReference type="AlphaFoldDB" id="A0A8D7ZSC5"/>
<accession>A0A8D7ZSC5</accession>
<organism evidence="1">
    <name type="scientific">Culex pipiens</name>
    <name type="common">House mosquito</name>
    <dbReference type="NCBI Taxonomy" id="7175"/>
    <lineage>
        <taxon>Eukaryota</taxon>
        <taxon>Metazoa</taxon>
        <taxon>Ecdysozoa</taxon>
        <taxon>Arthropoda</taxon>
        <taxon>Hexapoda</taxon>
        <taxon>Insecta</taxon>
        <taxon>Pterygota</taxon>
        <taxon>Neoptera</taxon>
        <taxon>Endopterygota</taxon>
        <taxon>Diptera</taxon>
        <taxon>Nematocera</taxon>
        <taxon>Culicoidea</taxon>
        <taxon>Culicidae</taxon>
        <taxon>Culicinae</taxon>
        <taxon>Culicini</taxon>
        <taxon>Culex</taxon>
        <taxon>Culex</taxon>
    </lineage>
</organism>
<dbReference type="EMBL" id="HBUE01000255">
    <property type="protein sequence ID" value="CAG6443417.1"/>
    <property type="molecule type" value="Transcribed_RNA"/>
</dbReference>
<proteinExistence type="predicted"/>
<reference evidence="1" key="1">
    <citation type="submission" date="2021-05" db="EMBL/GenBank/DDBJ databases">
        <authorList>
            <person name="Alioto T."/>
            <person name="Alioto T."/>
            <person name="Gomez Garrido J."/>
        </authorList>
    </citation>
    <scope>NUCLEOTIDE SEQUENCE</scope>
</reference>
<name>A0A8D7ZSC5_CULPI</name>